<gene>
    <name evidence="1" type="ORF">FHW14_003690</name>
</gene>
<evidence type="ECO:0000313" key="1">
    <source>
        <dbReference type="EMBL" id="MBB2988496.1"/>
    </source>
</evidence>
<protein>
    <submittedName>
        <fullName evidence="1">Uncharacterized protein</fullName>
    </submittedName>
</protein>
<comment type="caution">
    <text evidence="1">The sequence shown here is derived from an EMBL/GenBank/DDBJ whole genome shotgun (WGS) entry which is preliminary data.</text>
</comment>
<proteinExistence type="predicted"/>
<dbReference type="Proteomes" id="UP000590811">
    <property type="component" value="Unassembled WGS sequence"/>
</dbReference>
<dbReference type="EMBL" id="JACHVT010000014">
    <property type="protein sequence ID" value="MBB2988496.1"/>
    <property type="molecule type" value="Genomic_DNA"/>
</dbReference>
<reference evidence="1 2" key="1">
    <citation type="submission" date="2020-08" db="EMBL/GenBank/DDBJ databases">
        <title>Genomic Encyclopedia of Type Strains, Phase IV (KMG-V): Genome sequencing to study the core and pangenomes of soil and plant-associated prokaryotes.</title>
        <authorList>
            <person name="Whitman W."/>
        </authorList>
    </citation>
    <scope>NUCLEOTIDE SEQUENCE [LARGE SCALE GENOMIC DNA]</scope>
    <source>
        <strain evidence="1 2">B3ACCR2</strain>
    </source>
</reference>
<organism evidence="1 2">
    <name type="scientific">Terracoccus luteus</name>
    <dbReference type="NCBI Taxonomy" id="53356"/>
    <lineage>
        <taxon>Bacteria</taxon>
        <taxon>Bacillati</taxon>
        <taxon>Actinomycetota</taxon>
        <taxon>Actinomycetes</taxon>
        <taxon>Micrococcales</taxon>
        <taxon>Intrasporangiaceae</taxon>
        <taxon>Terracoccus</taxon>
    </lineage>
</organism>
<dbReference type="RefSeq" id="WP_184511441.1">
    <property type="nucleotide sequence ID" value="NZ_JACHVT010000014.1"/>
</dbReference>
<name>A0A839Q2K1_9MICO</name>
<accession>A0A839Q2K1</accession>
<evidence type="ECO:0000313" key="2">
    <source>
        <dbReference type="Proteomes" id="UP000590811"/>
    </source>
</evidence>
<dbReference type="AlphaFoldDB" id="A0A839Q2K1"/>
<sequence>MNEIKPHWACALKTLQRADVFGVAAADVTFVDLLEASTPAGAEAESPAVTGEQVPA</sequence>